<organism evidence="2 3">
    <name type="scientific">Mangrovicoccus algicola</name>
    <dbReference type="NCBI Taxonomy" id="2771008"/>
    <lineage>
        <taxon>Bacteria</taxon>
        <taxon>Pseudomonadati</taxon>
        <taxon>Pseudomonadota</taxon>
        <taxon>Alphaproteobacteria</taxon>
        <taxon>Rhodobacterales</taxon>
        <taxon>Paracoccaceae</taxon>
        <taxon>Mangrovicoccus</taxon>
    </lineage>
</organism>
<name>A0A8J7CUR5_9RHOB</name>
<keyword evidence="1" id="KW-0472">Membrane</keyword>
<proteinExistence type="predicted"/>
<reference evidence="2" key="1">
    <citation type="submission" date="2020-09" db="EMBL/GenBank/DDBJ databases">
        <title>A novel bacterium of genus Mangrovicoccus, isolated from South China Sea.</title>
        <authorList>
            <person name="Huang H."/>
            <person name="Mo K."/>
            <person name="Hu Y."/>
        </authorList>
    </citation>
    <scope>NUCLEOTIDE SEQUENCE</scope>
    <source>
        <strain evidence="2">HB182678</strain>
    </source>
</reference>
<sequence>MSLGVKDALDAFQAQNAAADRLWAYFSAVSLAVAGYAVSQGAALGPLKGGAIALGYLAFCINNNIALGAAQALLVSLARAAREAARAEGLPLDIRALAVGFVRGGQAVMAAAVLAGLIAVGGVLG</sequence>
<comment type="caution">
    <text evidence="2">The sequence shown here is derived from an EMBL/GenBank/DDBJ whole genome shotgun (WGS) entry which is preliminary data.</text>
</comment>
<feature type="transmembrane region" description="Helical" evidence="1">
    <location>
        <begin position="22"/>
        <end position="39"/>
    </location>
</feature>
<evidence type="ECO:0000313" key="3">
    <source>
        <dbReference type="Proteomes" id="UP000609121"/>
    </source>
</evidence>
<dbReference type="EMBL" id="JACVXA010000013">
    <property type="protein sequence ID" value="MBE3637844.1"/>
    <property type="molecule type" value="Genomic_DNA"/>
</dbReference>
<accession>A0A8J7CUR5</accession>
<dbReference type="Proteomes" id="UP000609121">
    <property type="component" value="Unassembled WGS sequence"/>
</dbReference>
<feature type="transmembrane region" description="Helical" evidence="1">
    <location>
        <begin position="51"/>
        <end position="75"/>
    </location>
</feature>
<keyword evidence="3" id="KW-1185">Reference proteome</keyword>
<evidence type="ECO:0000313" key="2">
    <source>
        <dbReference type="EMBL" id="MBE3637844.1"/>
    </source>
</evidence>
<keyword evidence="1" id="KW-1133">Transmembrane helix</keyword>
<protein>
    <submittedName>
        <fullName evidence="2">Uncharacterized protein</fullName>
    </submittedName>
</protein>
<feature type="transmembrane region" description="Helical" evidence="1">
    <location>
        <begin position="96"/>
        <end position="124"/>
    </location>
</feature>
<gene>
    <name evidence="2" type="ORF">ICN82_06480</name>
</gene>
<keyword evidence="1" id="KW-0812">Transmembrane</keyword>
<evidence type="ECO:0000256" key="1">
    <source>
        <dbReference type="SAM" id="Phobius"/>
    </source>
</evidence>
<dbReference type="RefSeq" id="WP_193180908.1">
    <property type="nucleotide sequence ID" value="NZ_JACVXA010000013.1"/>
</dbReference>
<dbReference type="AlphaFoldDB" id="A0A8J7CUR5"/>